<organism evidence="1 2">
    <name type="scientific">Shewanella livingstonensis</name>
    <dbReference type="NCBI Taxonomy" id="150120"/>
    <lineage>
        <taxon>Bacteria</taxon>
        <taxon>Pseudomonadati</taxon>
        <taxon>Pseudomonadota</taxon>
        <taxon>Gammaproteobacteria</taxon>
        <taxon>Alteromonadales</taxon>
        <taxon>Shewanellaceae</taxon>
        <taxon>Shewanella</taxon>
    </lineage>
</organism>
<name>A0A3G8LUR3_9GAMM</name>
<evidence type="ECO:0000313" key="2">
    <source>
        <dbReference type="Proteomes" id="UP000278035"/>
    </source>
</evidence>
<gene>
    <name evidence="1" type="ORF">EGC82_11430</name>
</gene>
<evidence type="ECO:0000313" key="1">
    <source>
        <dbReference type="EMBL" id="AZG73319.1"/>
    </source>
</evidence>
<dbReference type="RefSeq" id="WP_124730876.1">
    <property type="nucleotide sequence ID" value="NZ_CBCSKC010000043.1"/>
</dbReference>
<keyword evidence="2" id="KW-1185">Reference proteome</keyword>
<reference evidence="2" key="1">
    <citation type="submission" date="2018-11" db="EMBL/GenBank/DDBJ databases">
        <title>Shewanella sp. M2.</title>
        <authorList>
            <person name="Hwang Y.J."/>
            <person name="Hwang C.Y."/>
        </authorList>
    </citation>
    <scope>NUCLEOTIDE SEQUENCE [LARGE SCALE GENOMIC DNA]</scope>
    <source>
        <strain evidence="2">LMG 19866</strain>
    </source>
</reference>
<dbReference type="InterPro" id="IPR025990">
    <property type="entry name" value="zinc_ribbon_bacterial"/>
</dbReference>
<dbReference type="Pfam" id="PF14255">
    <property type="entry name" value="Zn_ribbon_21"/>
    <property type="match status" value="1"/>
</dbReference>
<dbReference type="AlphaFoldDB" id="A0A3G8LUR3"/>
<dbReference type="EMBL" id="CP034015">
    <property type="protein sequence ID" value="AZG73319.1"/>
    <property type="molecule type" value="Genomic_DNA"/>
</dbReference>
<dbReference type="KEGG" id="slj:EGC82_11430"/>
<dbReference type="OrthoDB" id="9814566at2"/>
<sequence>MRLLSHTICCPHCGHNQYVILDASSGDQEYYDDCRICCNPIHIRMHLDDNRRTIELHIDSDDEQVY</sequence>
<protein>
    <submittedName>
        <fullName evidence="1">CPXCG motif-containing cysteine-rich protein</fullName>
    </submittedName>
</protein>
<accession>A0A3G8LUR3</accession>
<dbReference type="PIRSF" id="PIRSF037225">
    <property type="entry name" value="UCP037225"/>
    <property type="match status" value="1"/>
</dbReference>
<proteinExistence type="predicted"/>
<dbReference type="Proteomes" id="UP000278035">
    <property type="component" value="Chromosome"/>
</dbReference>
<dbReference type="InterPro" id="IPR017143">
    <property type="entry name" value="UCP037225"/>
</dbReference>